<reference evidence="2" key="2">
    <citation type="submission" date="2025-08" db="UniProtKB">
        <authorList>
            <consortium name="Ensembl"/>
        </authorList>
    </citation>
    <scope>IDENTIFICATION</scope>
</reference>
<proteinExistence type="predicted"/>
<dbReference type="Ensembl" id="ENSCUST00005017772.1">
    <property type="protein sequence ID" value="ENSCUSP00005017113.1"/>
    <property type="gene ID" value="ENSCUSG00005010969.1"/>
</dbReference>
<evidence type="ECO:0000313" key="2">
    <source>
        <dbReference type="Ensembl" id="ENSCUSP00005017113.1"/>
    </source>
</evidence>
<keyword evidence="3" id="KW-1185">Reference proteome</keyword>
<evidence type="ECO:0000256" key="1">
    <source>
        <dbReference type="SAM" id="Phobius"/>
    </source>
</evidence>
<organism evidence="2 3">
    <name type="scientific">Catharus ustulatus</name>
    <name type="common">Russet-backed thrush</name>
    <name type="synonym">Hylocichla ustulatus</name>
    <dbReference type="NCBI Taxonomy" id="91951"/>
    <lineage>
        <taxon>Eukaryota</taxon>
        <taxon>Metazoa</taxon>
        <taxon>Chordata</taxon>
        <taxon>Craniata</taxon>
        <taxon>Vertebrata</taxon>
        <taxon>Euteleostomi</taxon>
        <taxon>Archelosauria</taxon>
        <taxon>Archosauria</taxon>
        <taxon>Dinosauria</taxon>
        <taxon>Saurischia</taxon>
        <taxon>Theropoda</taxon>
        <taxon>Coelurosauria</taxon>
        <taxon>Aves</taxon>
        <taxon>Neognathae</taxon>
        <taxon>Neoaves</taxon>
        <taxon>Telluraves</taxon>
        <taxon>Australaves</taxon>
        <taxon>Passeriformes</taxon>
        <taxon>Turdidae</taxon>
        <taxon>Catharus</taxon>
    </lineage>
</organism>
<dbReference type="AlphaFoldDB" id="A0A8C3UPK4"/>
<reference evidence="2" key="3">
    <citation type="submission" date="2025-09" db="UniProtKB">
        <authorList>
            <consortium name="Ensembl"/>
        </authorList>
    </citation>
    <scope>IDENTIFICATION</scope>
</reference>
<feature type="transmembrane region" description="Helical" evidence="1">
    <location>
        <begin position="66"/>
        <end position="89"/>
    </location>
</feature>
<accession>A0A8C3UPK4</accession>
<sequence>SWRMRGTCWSCGVLGDPGCFGVPLCYFGVLCPQGLIQGTLPFGLVRWELACERYPLELWSFGIPRVFWGSLTLFGAPTGLIWGALPFGLAQQNLLFRNWDTPCVLLFPDPVWGSHRADLGYPGCFGVP</sequence>
<dbReference type="Proteomes" id="UP000694563">
    <property type="component" value="Chromosome 33"/>
</dbReference>
<reference evidence="2" key="1">
    <citation type="submission" date="2020-10" db="EMBL/GenBank/DDBJ databases">
        <title>Catharus ustulatus (Swainson's thrush) genome, bCatUst1, primary haplotype v2.</title>
        <authorList>
            <person name="Delmore K."/>
            <person name="Vafadar M."/>
            <person name="Formenti G."/>
            <person name="Chow W."/>
            <person name="Pelan S."/>
            <person name="Howe K."/>
            <person name="Rhie A."/>
            <person name="Mountcastle J."/>
            <person name="Haase B."/>
            <person name="Fedrigo O."/>
            <person name="Jarvis E.D."/>
        </authorList>
    </citation>
    <scope>NUCLEOTIDE SEQUENCE [LARGE SCALE GENOMIC DNA]</scope>
</reference>
<keyword evidence="1" id="KW-0472">Membrane</keyword>
<keyword evidence="1" id="KW-1133">Transmembrane helix</keyword>
<protein>
    <submittedName>
        <fullName evidence="2">Uncharacterized protein</fullName>
    </submittedName>
</protein>
<keyword evidence="1" id="KW-0812">Transmembrane</keyword>
<name>A0A8C3UPK4_CATUS</name>
<evidence type="ECO:0000313" key="3">
    <source>
        <dbReference type="Proteomes" id="UP000694563"/>
    </source>
</evidence>